<gene>
    <name evidence="2" type="ORF">C7H19_22110</name>
</gene>
<feature type="chain" id="PRO_5015665683" evidence="1">
    <location>
        <begin position="19"/>
        <end position="129"/>
    </location>
</feature>
<dbReference type="RefSeq" id="WP_106459088.1">
    <property type="nucleotide sequence ID" value="NZ_PXOH01000040.1"/>
</dbReference>
<proteinExistence type="predicted"/>
<evidence type="ECO:0000256" key="1">
    <source>
        <dbReference type="SAM" id="SignalP"/>
    </source>
</evidence>
<reference evidence="2 3" key="2">
    <citation type="submission" date="2018-03" db="EMBL/GenBank/DDBJ databases">
        <authorList>
            <person name="Keele B.F."/>
        </authorList>
    </citation>
    <scope>NUCLEOTIDE SEQUENCE [LARGE SCALE GENOMIC DNA]</scope>
    <source>
        <strain evidence="2 3">CCALA 016</strain>
    </source>
</reference>
<dbReference type="OrthoDB" id="486878at2"/>
<evidence type="ECO:0000313" key="3">
    <source>
        <dbReference type="Proteomes" id="UP000239001"/>
    </source>
</evidence>
<comment type="caution">
    <text evidence="2">The sequence shown here is derived from an EMBL/GenBank/DDBJ whole genome shotgun (WGS) entry which is preliminary data.</text>
</comment>
<keyword evidence="3" id="KW-1185">Reference proteome</keyword>
<sequence>MKFSLILSTVLLTTPVIAAEYEGKNIDNQKFPAKAYYQKTGGVYDVMVEFKGDRAILYFTDDSQVILNLGTPRISDPNNIIGYGRIGFIPINRRFSFGLESSDSNNDIGSPTPRTAEDVWKIQLDPNNL</sequence>
<dbReference type="Proteomes" id="UP000239001">
    <property type="component" value="Unassembled WGS sequence"/>
</dbReference>
<dbReference type="EMBL" id="PXOH01000040">
    <property type="protein sequence ID" value="PSF31993.1"/>
    <property type="molecule type" value="Genomic_DNA"/>
</dbReference>
<dbReference type="AlphaFoldDB" id="A0A2T1LRX3"/>
<evidence type="ECO:0000313" key="2">
    <source>
        <dbReference type="EMBL" id="PSF31993.1"/>
    </source>
</evidence>
<keyword evidence="1" id="KW-0732">Signal</keyword>
<accession>A0A2T1LRX3</accession>
<feature type="signal peptide" evidence="1">
    <location>
        <begin position="1"/>
        <end position="18"/>
    </location>
</feature>
<name>A0A2T1LRX3_9CHRO</name>
<protein>
    <submittedName>
        <fullName evidence="2">Uncharacterized protein</fullName>
    </submittedName>
</protein>
<organism evidence="2 3">
    <name type="scientific">Aphanothece hegewaldii CCALA 016</name>
    <dbReference type="NCBI Taxonomy" id="2107694"/>
    <lineage>
        <taxon>Bacteria</taxon>
        <taxon>Bacillati</taxon>
        <taxon>Cyanobacteriota</taxon>
        <taxon>Cyanophyceae</taxon>
        <taxon>Oscillatoriophycideae</taxon>
        <taxon>Chroococcales</taxon>
        <taxon>Aphanothecaceae</taxon>
        <taxon>Aphanothece</taxon>
    </lineage>
</organism>
<reference evidence="2 3" key="1">
    <citation type="submission" date="2018-03" db="EMBL/GenBank/DDBJ databases">
        <title>The ancient ancestry and fast evolution of plastids.</title>
        <authorList>
            <person name="Moore K.R."/>
            <person name="Magnabosco C."/>
            <person name="Momper L."/>
            <person name="Gold D.A."/>
            <person name="Bosak T."/>
            <person name="Fournier G.P."/>
        </authorList>
    </citation>
    <scope>NUCLEOTIDE SEQUENCE [LARGE SCALE GENOMIC DNA]</scope>
    <source>
        <strain evidence="2 3">CCALA 016</strain>
    </source>
</reference>